<dbReference type="AlphaFoldDB" id="A0A9D1MBZ0"/>
<proteinExistence type="predicted"/>
<evidence type="ECO:0000313" key="3">
    <source>
        <dbReference type="Proteomes" id="UP000824109"/>
    </source>
</evidence>
<dbReference type="EMBL" id="DVNB01000074">
    <property type="protein sequence ID" value="HIU57550.1"/>
    <property type="molecule type" value="Genomic_DNA"/>
</dbReference>
<dbReference type="Proteomes" id="UP000824109">
    <property type="component" value="Unassembled WGS sequence"/>
</dbReference>
<organism evidence="2 3">
    <name type="scientific">Candidatus Ornithomonoglobus merdipullorum</name>
    <dbReference type="NCBI Taxonomy" id="2840895"/>
    <lineage>
        <taxon>Bacteria</taxon>
        <taxon>Bacillati</taxon>
        <taxon>Bacillota</taxon>
        <taxon>Clostridia</taxon>
        <taxon>Candidatus Ornithomonoglobus</taxon>
    </lineage>
</organism>
<feature type="transmembrane region" description="Helical" evidence="1">
    <location>
        <begin position="80"/>
        <end position="100"/>
    </location>
</feature>
<keyword evidence="1" id="KW-0472">Membrane</keyword>
<accession>A0A9D1MBZ0</accession>
<sequence>MNENEDKFNFSYSAKQQEEIRKIRDKYVPHEENKMEQLRKLDASASKPGTAVSIAIGVIGTLLLGIGMCCTMVWSADMFALGVVVGIIGIAVIACAYPVYLSITKKQRDKIASEILRLTEELSHQ</sequence>
<reference evidence="2" key="1">
    <citation type="submission" date="2020-10" db="EMBL/GenBank/DDBJ databases">
        <authorList>
            <person name="Gilroy R."/>
        </authorList>
    </citation>
    <scope>NUCLEOTIDE SEQUENCE</scope>
    <source>
        <strain evidence="2">USAMLcec3-3695</strain>
    </source>
</reference>
<feature type="transmembrane region" description="Helical" evidence="1">
    <location>
        <begin position="49"/>
        <end position="74"/>
    </location>
</feature>
<protein>
    <submittedName>
        <fullName evidence="2">Uncharacterized protein</fullName>
    </submittedName>
</protein>
<evidence type="ECO:0000256" key="1">
    <source>
        <dbReference type="SAM" id="Phobius"/>
    </source>
</evidence>
<evidence type="ECO:0000313" key="2">
    <source>
        <dbReference type="EMBL" id="HIU57550.1"/>
    </source>
</evidence>
<comment type="caution">
    <text evidence="2">The sequence shown here is derived from an EMBL/GenBank/DDBJ whole genome shotgun (WGS) entry which is preliminary data.</text>
</comment>
<keyword evidence="1" id="KW-1133">Transmembrane helix</keyword>
<reference evidence="2" key="2">
    <citation type="journal article" date="2021" name="PeerJ">
        <title>Extensive microbial diversity within the chicken gut microbiome revealed by metagenomics and culture.</title>
        <authorList>
            <person name="Gilroy R."/>
            <person name="Ravi A."/>
            <person name="Getino M."/>
            <person name="Pursley I."/>
            <person name="Horton D.L."/>
            <person name="Alikhan N.F."/>
            <person name="Baker D."/>
            <person name="Gharbi K."/>
            <person name="Hall N."/>
            <person name="Watson M."/>
            <person name="Adriaenssens E.M."/>
            <person name="Foster-Nyarko E."/>
            <person name="Jarju S."/>
            <person name="Secka A."/>
            <person name="Antonio M."/>
            <person name="Oren A."/>
            <person name="Chaudhuri R.R."/>
            <person name="La Ragione R."/>
            <person name="Hildebrand F."/>
            <person name="Pallen M.J."/>
        </authorList>
    </citation>
    <scope>NUCLEOTIDE SEQUENCE</scope>
    <source>
        <strain evidence="2">USAMLcec3-3695</strain>
    </source>
</reference>
<name>A0A9D1MBZ0_9FIRM</name>
<gene>
    <name evidence="2" type="ORF">IAA61_07025</name>
</gene>
<keyword evidence="1" id="KW-0812">Transmembrane</keyword>